<feature type="transmembrane region" description="Helical" evidence="7">
    <location>
        <begin position="260"/>
        <end position="288"/>
    </location>
</feature>
<evidence type="ECO:0000256" key="2">
    <source>
        <dbReference type="ARBA" id="ARBA00005236"/>
    </source>
</evidence>
<dbReference type="AlphaFoldDB" id="A0A1M4YHZ8"/>
<evidence type="ECO:0000256" key="4">
    <source>
        <dbReference type="ARBA" id="ARBA00022692"/>
    </source>
</evidence>
<dbReference type="Proteomes" id="UP000184501">
    <property type="component" value="Unassembled WGS sequence"/>
</dbReference>
<keyword evidence="4 7" id="KW-0812">Transmembrane</keyword>
<feature type="transmembrane region" description="Helical" evidence="7">
    <location>
        <begin position="719"/>
        <end position="747"/>
    </location>
</feature>
<evidence type="ECO:0000256" key="1">
    <source>
        <dbReference type="ARBA" id="ARBA00004651"/>
    </source>
</evidence>
<feature type="transmembrane region" description="Helical" evidence="7">
    <location>
        <begin position="405"/>
        <end position="428"/>
    </location>
</feature>
<evidence type="ECO:0000259" key="8">
    <source>
        <dbReference type="Pfam" id="PF02687"/>
    </source>
</evidence>
<keyword evidence="5 7" id="KW-1133">Transmembrane helix</keyword>
<comment type="similarity">
    <text evidence="2">Belongs to the ABC-4 integral membrane protein family. LolC/E subfamily.</text>
</comment>
<comment type="subcellular location">
    <subcellularLocation>
        <location evidence="1">Cell membrane</location>
        <topology evidence="1">Multi-pass membrane protein</topology>
    </subcellularLocation>
</comment>
<evidence type="ECO:0000313" key="10">
    <source>
        <dbReference type="Proteomes" id="UP000184501"/>
    </source>
</evidence>
<name>A0A1M4YHZ8_STRHI</name>
<evidence type="ECO:0000313" key="9">
    <source>
        <dbReference type="EMBL" id="SHF05076.1"/>
    </source>
</evidence>
<feature type="transmembrane region" description="Helical" evidence="7">
    <location>
        <begin position="808"/>
        <end position="829"/>
    </location>
</feature>
<feature type="transmembrane region" description="Helical" evidence="7">
    <location>
        <begin position="434"/>
        <end position="461"/>
    </location>
</feature>
<dbReference type="GO" id="GO:0098797">
    <property type="term" value="C:plasma membrane protein complex"/>
    <property type="evidence" value="ECO:0007669"/>
    <property type="project" value="TreeGrafter"/>
</dbReference>
<dbReference type="EMBL" id="FQVN01000002">
    <property type="protein sequence ID" value="SHF05076.1"/>
    <property type="molecule type" value="Genomic_DNA"/>
</dbReference>
<dbReference type="InterPro" id="IPR051447">
    <property type="entry name" value="Lipoprotein-release_system"/>
</dbReference>
<keyword evidence="6 7" id="KW-0472">Membrane</keyword>
<proteinExistence type="inferred from homology"/>
<keyword evidence="10" id="KW-1185">Reference proteome</keyword>
<keyword evidence="3" id="KW-1003">Cell membrane</keyword>
<dbReference type="Pfam" id="PF02687">
    <property type="entry name" value="FtsX"/>
    <property type="match status" value="2"/>
</dbReference>
<feature type="domain" description="ABC3 transporter permease C-terminal" evidence="8">
    <location>
        <begin position="727"/>
        <end position="840"/>
    </location>
</feature>
<dbReference type="InterPro" id="IPR003838">
    <property type="entry name" value="ABC3_permease_C"/>
</dbReference>
<feature type="transmembrane region" description="Helical" evidence="7">
    <location>
        <begin position="492"/>
        <end position="512"/>
    </location>
</feature>
<protein>
    <submittedName>
        <fullName evidence="9">Putative ABC transport system permease protein</fullName>
    </submittedName>
</protein>
<dbReference type="PANTHER" id="PTHR30489:SF0">
    <property type="entry name" value="LIPOPROTEIN-RELEASING SYSTEM TRANSMEMBRANE PROTEIN LOLE"/>
    <property type="match status" value="1"/>
</dbReference>
<feature type="transmembrane region" description="Helical" evidence="7">
    <location>
        <begin position="357"/>
        <end position="377"/>
    </location>
</feature>
<accession>A0A1M4YHZ8</accession>
<dbReference type="STRING" id="2017.SAMN05444320_102357"/>
<sequence>MALLRTVLAEVRQRPARLLLTGLAVVVATVFAAGSLIFTSTLRSALAEGLTSFPPGAATVVEPSRGTAPGEYGVPAAALDTVARVDGVAEVVGVASGSVVLSRPGGTAESGYWRLVSDPFSGALTNHQVLSGAAPRQRDQVAVTREVADRTGLGVGSRVLLRAAETRKGQTPPKPRELTVIGVVRAPFQQGGNSLVATPDTARELLGGPWTTLLVSAGQGVDADALTARVRAALGDSAQADSAPALRERELRERVRGVGALFAVLSVFTGLAMVAAALVVTSTFRIVVAQRRRTTALLRCVGASRSQVVRSLLAEAALSGLVAGLLGAGLAVLLGYGVLGVVRGVADQPLPELQVPVGGLAVCVGLAVLVTVVAAVAPSVTGSRVPPVAALGAARTTDAGGGSSALRWVLAAVLALASGALAAYAVLVLDGARLGLAVVVLAGLLAFGALLAAGPMVLSLLARALARPVRRLGGVPGRLAIGNALRVPKRTAATTAVLTLGVTLVSAVLVGMSSLQASGEARVAGRLPAQLLVTQAGFVQGGEGGVPRELERKLADLPETGPVAAVVDAPADVEGEEGMGVTGVDTARFPALADGVVLEGSVRDLGPGRAGLYRGIAETLGKHVGDRLTVRGRGGVVTLTVGAVYRNATGLGMVSVHPDDLARIAPGAPVRTVLVDPAPGTDLNTLRRAVETALAGNSDLMVEVPGEERAEWERTLRTMALVALGLVGMTVLVAVVGVGVTLSLSVVERTQESGLLRALGLHRGGLRGALAWEAAVFGTCAAALGLGFGVLFGVLGVRALHEFEVIRIPYLQLVTVAAGLVFLALVAAVGPARRAAKASPLEALTAD</sequence>
<reference evidence="9 10" key="1">
    <citation type="submission" date="2016-11" db="EMBL/GenBank/DDBJ databases">
        <authorList>
            <person name="Jaros S."/>
            <person name="Januszkiewicz K."/>
            <person name="Wedrychowicz H."/>
        </authorList>
    </citation>
    <scope>NUCLEOTIDE SEQUENCE [LARGE SCALE GENOMIC DNA]</scope>
    <source>
        <strain evidence="9 10">DSM 44523</strain>
    </source>
</reference>
<feature type="domain" description="ABC3 transporter permease C-terminal" evidence="8">
    <location>
        <begin position="267"/>
        <end position="385"/>
    </location>
</feature>
<evidence type="ECO:0000256" key="5">
    <source>
        <dbReference type="ARBA" id="ARBA00022989"/>
    </source>
</evidence>
<dbReference type="PANTHER" id="PTHR30489">
    <property type="entry name" value="LIPOPROTEIN-RELEASING SYSTEM TRANSMEMBRANE PROTEIN LOLE"/>
    <property type="match status" value="1"/>
</dbReference>
<evidence type="ECO:0000256" key="3">
    <source>
        <dbReference type="ARBA" id="ARBA00022475"/>
    </source>
</evidence>
<dbReference type="OrthoDB" id="9780560at2"/>
<evidence type="ECO:0000256" key="6">
    <source>
        <dbReference type="ARBA" id="ARBA00023136"/>
    </source>
</evidence>
<dbReference type="RefSeq" id="WP_073480615.1">
    <property type="nucleotide sequence ID" value="NZ_FQVN01000002.1"/>
</dbReference>
<feature type="transmembrane region" description="Helical" evidence="7">
    <location>
        <begin position="768"/>
        <end position="796"/>
    </location>
</feature>
<gene>
    <name evidence="9" type="ORF">SAMN05444320_102357</name>
</gene>
<dbReference type="GO" id="GO:0044874">
    <property type="term" value="P:lipoprotein localization to outer membrane"/>
    <property type="evidence" value="ECO:0007669"/>
    <property type="project" value="TreeGrafter"/>
</dbReference>
<feature type="transmembrane region" description="Helical" evidence="7">
    <location>
        <begin position="309"/>
        <end position="337"/>
    </location>
</feature>
<evidence type="ECO:0000256" key="7">
    <source>
        <dbReference type="SAM" id="Phobius"/>
    </source>
</evidence>
<organism evidence="9 10">
    <name type="scientific">Streptoalloteichus hindustanus</name>
    <dbReference type="NCBI Taxonomy" id="2017"/>
    <lineage>
        <taxon>Bacteria</taxon>
        <taxon>Bacillati</taxon>
        <taxon>Actinomycetota</taxon>
        <taxon>Actinomycetes</taxon>
        <taxon>Pseudonocardiales</taxon>
        <taxon>Pseudonocardiaceae</taxon>
        <taxon>Streptoalloteichus</taxon>
    </lineage>
</organism>